<protein>
    <submittedName>
        <fullName evidence="5">FCD domain protein</fullName>
    </submittedName>
</protein>
<dbReference type="GeneID" id="97407152"/>
<evidence type="ECO:0000313" key="6">
    <source>
        <dbReference type="Proteomes" id="UP000010931"/>
    </source>
</evidence>
<dbReference type="Gene3D" id="1.20.120.530">
    <property type="entry name" value="GntR ligand-binding domain-like"/>
    <property type="match status" value="1"/>
</dbReference>
<dbReference type="InterPro" id="IPR036388">
    <property type="entry name" value="WH-like_DNA-bd_sf"/>
</dbReference>
<evidence type="ECO:0000256" key="2">
    <source>
        <dbReference type="ARBA" id="ARBA00023125"/>
    </source>
</evidence>
<gene>
    <name evidence="5" type="ORF">STRTUCAR8_00546</name>
</gene>
<dbReference type="GO" id="GO:0003677">
    <property type="term" value="F:DNA binding"/>
    <property type="evidence" value="ECO:0007669"/>
    <property type="project" value="UniProtKB-KW"/>
</dbReference>
<evidence type="ECO:0000259" key="4">
    <source>
        <dbReference type="PROSITE" id="PS50949"/>
    </source>
</evidence>
<sequence length="219" mass="23745">MSREGTASETRIAEAIRAEILRGTLVPGQRLVEREMSERFAAGRSVVRLALGQLAAQGLVEIRRNRGACVRAVSLTEAADVMEARMTLEGLAAARAAERADRAQADGLRTLATDMQSAFDSGHLTHYGRLSARLHERIHDIAGHEAARRLIKELGSRTVHQPDVVSLMGDRAAISLRELLDVVEAVTASDPSEAEAAMRRHLTDVVQALRSLAKDRGAN</sequence>
<dbReference type="InterPro" id="IPR011711">
    <property type="entry name" value="GntR_C"/>
</dbReference>
<dbReference type="AlphaFoldDB" id="L7EWY2"/>
<proteinExistence type="predicted"/>
<dbReference type="SUPFAM" id="SSF48008">
    <property type="entry name" value="GntR ligand-binding domain-like"/>
    <property type="match status" value="1"/>
</dbReference>
<evidence type="ECO:0000313" key="5">
    <source>
        <dbReference type="EMBL" id="ELP63196.1"/>
    </source>
</evidence>
<dbReference type="PATRIC" id="fig|698760.3.peg.7894"/>
<dbReference type="InterPro" id="IPR008920">
    <property type="entry name" value="TF_FadR/GntR_C"/>
</dbReference>
<reference evidence="5 6" key="1">
    <citation type="journal article" date="2011" name="Plasmid">
        <title>Streptomyces turgidiscabies Car8 contains a modular pathogenicity island that shares virulence genes with other actinobacterial plant pathogens.</title>
        <authorList>
            <person name="Huguet-Tapia J.C."/>
            <person name="Badger J.H."/>
            <person name="Loria R."/>
            <person name="Pettis G.S."/>
        </authorList>
    </citation>
    <scope>NUCLEOTIDE SEQUENCE [LARGE SCALE GENOMIC DNA]</scope>
    <source>
        <strain evidence="5 6">Car8</strain>
    </source>
</reference>
<dbReference type="SMART" id="SM00345">
    <property type="entry name" value="HTH_GNTR"/>
    <property type="match status" value="1"/>
</dbReference>
<feature type="domain" description="HTH gntR-type" evidence="4">
    <location>
        <begin position="6"/>
        <end position="73"/>
    </location>
</feature>
<dbReference type="STRING" id="85558.T45_05128"/>
<comment type="caution">
    <text evidence="5">The sequence shown here is derived from an EMBL/GenBank/DDBJ whole genome shotgun (WGS) entry which is preliminary data.</text>
</comment>
<dbReference type="GO" id="GO:0003700">
    <property type="term" value="F:DNA-binding transcription factor activity"/>
    <property type="evidence" value="ECO:0007669"/>
    <property type="project" value="InterPro"/>
</dbReference>
<keyword evidence="1" id="KW-0805">Transcription regulation</keyword>
<dbReference type="InterPro" id="IPR036390">
    <property type="entry name" value="WH_DNA-bd_sf"/>
</dbReference>
<keyword evidence="2" id="KW-0238">DNA-binding</keyword>
<accession>L7EWY2</accession>
<dbReference type="PROSITE" id="PS50949">
    <property type="entry name" value="HTH_GNTR"/>
    <property type="match status" value="1"/>
</dbReference>
<dbReference type="Gene3D" id="1.10.10.10">
    <property type="entry name" value="Winged helix-like DNA-binding domain superfamily/Winged helix DNA-binding domain"/>
    <property type="match status" value="1"/>
</dbReference>
<dbReference type="SUPFAM" id="SSF46785">
    <property type="entry name" value="Winged helix' DNA-binding domain"/>
    <property type="match status" value="1"/>
</dbReference>
<dbReference type="InterPro" id="IPR000524">
    <property type="entry name" value="Tscrpt_reg_HTH_GntR"/>
</dbReference>
<keyword evidence="3" id="KW-0804">Transcription</keyword>
<dbReference type="Pfam" id="PF07729">
    <property type="entry name" value="FCD"/>
    <property type="match status" value="1"/>
</dbReference>
<dbReference type="Pfam" id="PF00392">
    <property type="entry name" value="GntR"/>
    <property type="match status" value="1"/>
</dbReference>
<dbReference type="RefSeq" id="WP_006381856.1">
    <property type="nucleotide sequence ID" value="NZ_AEJB01000533.1"/>
</dbReference>
<dbReference type="CDD" id="cd07377">
    <property type="entry name" value="WHTH_GntR"/>
    <property type="match status" value="1"/>
</dbReference>
<dbReference type="SMART" id="SM00895">
    <property type="entry name" value="FCD"/>
    <property type="match status" value="1"/>
</dbReference>
<organism evidence="5 6">
    <name type="scientific">Streptomyces turgidiscabies (strain Car8)</name>
    <dbReference type="NCBI Taxonomy" id="698760"/>
    <lineage>
        <taxon>Bacteria</taxon>
        <taxon>Bacillati</taxon>
        <taxon>Actinomycetota</taxon>
        <taxon>Actinomycetes</taxon>
        <taxon>Kitasatosporales</taxon>
        <taxon>Streptomycetaceae</taxon>
        <taxon>Streptomyces</taxon>
    </lineage>
</organism>
<dbReference type="Proteomes" id="UP000010931">
    <property type="component" value="Unassembled WGS sequence"/>
</dbReference>
<name>L7EWY2_STRT8</name>
<evidence type="ECO:0000256" key="3">
    <source>
        <dbReference type="ARBA" id="ARBA00023163"/>
    </source>
</evidence>
<dbReference type="PANTHER" id="PTHR43537">
    <property type="entry name" value="TRANSCRIPTIONAL REGULATOR, GNTR FAMILY"/>
    <property type="match status" value="1"/>
</dbReference>
<dbReference type="EMBL" id="AEJB01000533">
    <property type="protein sequence ID" value="ELP63196.1"/>
    <property type="molecule type" value="Genomic_DNA"/>
</dbReference>
<keyword evidence="6" id="KW-1185">Reference proteome</keyword>
<evidence type="ECO:0000256" key="1">
    <source>
        <dbReference type="ARBA" id="ARBA00023015"/>
    </source>
</evidence>
<dbReference type="PANTHER" id="PTHR43537:SF24">
    <property type="entry name" value="GLUCONATE OPERON TRANSCRIPTIONAL REPRESSOR"/>
    <property type="match status" value="1"/>
</dbReference>